<proteinExistence type="predicted"/>
<dbReference type="AlphaFoldDB" id="A0ABD7Z9R7"/>
<sequence>MSSNWKKTLLIAGAFTGLSTALKVYSQLRYHRSLSATLVEGALRLFVKDKRTGLQVKQDLAHKKMVGEKTYHIPEQMHFLVAIKKTKFNNIDIYELNPERNSGTAILYLHGGAYAAHPTIQHWKMLNKLAQRTNARIIVPIYTVIPFATYHRAYQTLTALYQLLKNDDRVKKIILMGDSAGGGMALGLAESFAVKDLPQPDSLILLSPWVDITLSNPETKKLDTIDPILNRQALIANGQLWAGKTDRKDYHLSPLFGDVAPLKNVTIFVGTREEFYPDILKLNKKLKKHGVVTNLFHGIGQNHIYPILPTWEARNAIQQMIAVIFSV</sequence>
<evidence type="ECO:0000313" key="4">
    <source>
        <dbReference type="Proteomes" id="UP001229832"/>
    </source>
</evidence>
<dbReference type="InterPro" id="IPR013094">
    <property type="entry name" value="AB_hydrolase_3"/>
</dbReference>
<reference evidence="3 4" key="1">
    <citation type="submission" date="2023-08" db="EMBL/GenBank/DDBJ databases">
        <authorList>
            <person name="Buchebner-Jance M."/>
        </authorList>
    </citation>
    <scope>NUCLEOTIDE SEQUENCE [LARGE SCALE GENOMIC DNA]</scope>
    <source>
        <strain evidence="3 4">NCIMB 15475</strain>
    </source>
</reference>
<dbReference type="PANTHER" id="PTHR48081:SF8">
    <property type="entry name" value="ALPHA_BETA HYDROLASE FOLD-3 DOMAIN-CONTAINING PROTEIN-RELATED"/>
    <property type="match status" value="1"/>
</dbReference>
<dbReference type="InterPro" id="IPR029058">
    <property type="entry name" value="AB_hydrolase_fold"/>
</dbReference>
<organism evidence="3 4">
    <name type="scientific">Lacticaseibacillus zeae subsp. silagei</name>
    <dbReference type="NCBI Taxonomy" id="3068307"/>
    <lineage>
        <taxon>Bacteria</taxon>
        <taxon>Bacillati</taxon>
        <taxon>Bacillota</taxon>
        <taxon>Bacilli</taxon>
        <taxon>Lactobacillales</taxon>
        <taxon>Lactobacillaceae</taxon>
        <taxon>Lacticaseibacillus</taxon>
    </lineage>
</organism>
<accession>A0ABD7Z9R7</accession>
<dbReference type="Pfam" id="PF07859">
    <property type="entry name" value="Abhydrolase_3"/>
    <property type="match status" value="1"/>
</dbReference>
<dbReference type="Gene3D" id="3.40.50.1820">
    <property type="entry name" value="alpha/beta hydrolase"/>
    <property type="match status" value="1"/>
</dbReference>
<dbReference type="EMBL" id="CP132485">
    <property type="protein sequence ID" value="WLV83733.1"/>
    <property type="molecule type" value="Genomic_DNA"/>
</dbReference>
<keyword evidence="4" id="KW-1185">Reference proteome</keyword>
<name>A0ABD7Z9R7_LACZE</name>
<protein>
    <submittedName>
        <fullName evidence="3">Alpha/beta hydrolase</fullName>
    </submittedName>
</protein>
<dbReference type="RefSeq" id="WP_070650972.1">
    <property type="nucleotide sequence ID" value="NZ_CP132484.1"/>
</dbReference>
<dbReference type="SUPFAM" id="SSF53474">
    <property type="entry name" value="alpha/beta-Hydrolases"/>
    <property type="match status" value="1"/>
</dbReference>
<dbReference type="Proteomes" id="UP001229832">
    <property type="component" value="Chromosome"/>
</dbReference>
<feature type="domain" description="Alpha/beta hydrolase fold-3" evidence="2">
    <location>
        <begin position="106"/>
        <end position="305"/>
    </location>
</feature>
<dbReference type="PANTHER" id="PTHR48081">
    <property type="entry name" value="AB HYDROLASE SUPERFAMILY PROTEIN C4A8.06C"/>
    <property type="match status" value="1"/>
</dbReference>
<keyword evidence="1 3" id="KW-0378">Hydrolase</keyword>
<dbReference type="GeneID" id="93267848"/>
<evidence type="ECO:0000259" key="2">
    <source>
        <dbReference type="Pfam" id="PF07859"/>
    </source>
</evidence>
<evidence type="ECO:0000256" key="1">
    <source>
        <dbReference type="ARBA" id="ARBA00022801"/>
    </source>
</evidence>
<gene>
    <name evidence="3" type="ORF">LACZS2_000120</name>
</gene>
<evidence type="ECO:0000313" key="3">
    <source>
        <dbReference type="EMBL" id="WLV83733.1"/>
    </source>
</evidence>
<dbReference type="GO" id="GO:0016787">
    <property type="term" value="F:hydrolase activity"/>
    <property type="evidence" value="ECO:0007669"/>
    <property type="project" value="UniProtKB-KW"/>
</dbReference>
<dbReference type="InterPro" id="IPR050300">
    <property type="entry name" value="GDXG_lipolytic_enzyme"/>
</dbReference>